<protein>
    <submittedName>
        <fullName evidence="5">50S ribosomal protein L22</fullName>
    </submittedName>
</protein>
<name>A0A1R0H1W0_9FUNG</name>
<proteinExistence type="inferred from homology"/>
<keyword evidence="2 4" id="KW-0689">Ribosomal protein</keyword>
<keyword evidence="3 4" id="KW-0687">Ribonucleoprotein</keyword>
<dbReference type="Proteomes" id="UP000187455">
    <property type="component" value="Unassembled WGS sequence"/>
</dbReference>
<dbReference type="GO" id="GO:0005762">
    <property type="term" value="C:mitochondrial large ribosomal subunit"/>
    <property type="evidence" value="ECO:0007669"/>
    <property type="project" value="TreeGrafter"/>
</dbReference>
<dbReference type="InterPro" id="IPR047867">
    <property type="entry name" value="Ribosomal_uL22_bac/org-type"/>
</dbReference>
<dbReference type="STRING" id="133383.A0A1R0H1W0"/>
<evidence type="ECO:0000256" key="1">
    <source>
        <dbReference type="ARBA" id="ARBA00009451"/>
    </source>
</evidence>
<reference evidence="5 6" key="1">
    <citation type="journal article" date="2016" name="Mol. Biol. Evol.">
        <title>Genome-Wide Survey of Gut Fungi (Harpellales) Reveals the First Horizontally Transferred Ubiquitin Gene from a Mosquito Host.</title>
        <authorList>
            <person name="Wang Y."/>
            <person name="White M.M."/>
            <person name="Kvist S."/>
            <person name="Moncalvo J.M."/>
        </authorList>
    </citation>
    <scope>NUCLEOTIDE SEQUENCE [LARGE SCALE GENOMIC DNA]</scope>
    <source>
        <strain evidence="5 6">ALG-7-W6</strain>
    </source>
</reference>
<dbReference type="InterPro" id="IPR001063">
    <property type="entry name" value="Ribosomal_uL22"/>
</dbReference>
<dbReference type="AlphaFoldDB" id="A0A1R0H1W0"/>
<dbReference type="GO" id="GO:0003735">
    <property type="term" value="F:structural constituent of ribosome"/>
    <property type="evidence" value="ECO:0007669"/>
    <property type="project" value="InterPro"/>
</dbReference>
<dbReference type="PANTHER" id="PTHR13501:SF8">
    <property type="entry name" value="LARGE RIBOSOMAL SUBUNIT PROTEIN UL22M"/>
    <property type="match status" value="1"/>
</dbReference>
<dbReference type="SUPFAM" id="SSF54843">
    <property type="entry name" value="Ribosomal protein L22"/>
    <property type="match status" value="1"/>
</dbReference>
<evidence type="ECO:0000256" key="3">
    <source>
        <dbReference type="ARBA" id="ARBA00023274"/>
    </source>
</evidence>
<comment type="caution">
    <text evidence="5">The sequence shown here is derived from an EMBL/GenBank/DDBJ whole genome shotgun (WGS) entry which is preliminary data.</text>
</comment>
<comment type="similarity">
    <text evidence="1 4">Belongs to the universal ribosomal protein uL22 family.</text>
</comment>
<accession>A0A1R0H1W0</accession>
<organism evidence="5 6">
    <name type="scientific">Smittium mucronatum</name>
    <dbReference type="NCBI Taxonomy" id="133383"/>
    <lineage>
        <taxon>Eukaryota</taxon>
        <taxon>Fungi</taxon>
        <taxon>Fungi incertae sedis</taxon>
        <taxon>Zoopagomycota</taxon>
        <taxon>Kickxellomycotina</taxon>
        <taxon>Harpellomycetes</taxon>
        <taxon>Harpellales</taxon>
        <taxon>Legeriomycetaceae</taxon>
        <taxon>Smittium</taxon>
    </lineage>
</organism>
<dbReference type="Pfam" id="PF00237">
    <property type="entry name" value="Ribosomal_L22"/>
    <property type="match status" value="1"/>
</dbReference>
<dbReference type="OrthoDB" id="416470at2759"/>
<dbReference type="PANTHER" id="PTHR13501">
    <property type="entry name" value="CHLOROPLAST 50S RIBOSOMAL PROTEIN L22-RELATED"/>
    <property type="match status" value="1"/>
</dbReference>
<evidence type="ECO:0000313" key="5">
    <source>
        <dbReference type="EMBL" id="OLY83125.1"/>
    </source>
</evidence>
<gene>
    <name evidence="5" type="ORF">AYI68_g2745</name>
</gene>
<sequence>MNLFATSRSSALRIFYSRFSSPSTTPVFGKGFHTSIVSLKKDEEEKIKTPKSAASSLFGQAEADLMKKTFTADQVSEKSLLEKTYRYSTSNFKTSPKKLRFIAKQIAGLKVQDAINQLEFSPKRAAKKILHTVAFARKNAIYQKLFNPDQMYIKEAWVGKGRFSKRLDYKARGRFGVVHHPTAHMKIVLGEDKAPLADSPGSLQDNGKRRNIKGFGEHKKFVWKPLMENKPIYNCKPYYNW</sequence>
<dbReference type="InterPro" id="IPR036394">
    <property type="entry name" value="Ribosomal_uL22_sf"/>
</dbReference>
<evidence type="ECO:0000256" key="4">
    <source>
        <dbReference type="RuleBase" id="RU004005"/>
    </source>
</evidence>
<dbReference type="Gene3D" id="3.90.470.10">
    <property type="entry name" value="Ribosomal protein L22/L17"/>
    <property type="match status" value="1"/>
</dbReference>
<dbReference type="EMBL" id="LSSL01001058">
    <property type="protein sequence ID" value="OLY83125.1"/>
    <property type="molecule type" value="Genomic_DNA"/>
</dbReference>
<evidence type="ECO:0000256" key="2">
    <source>
        <dbReference type="ARBA" id="ARBA00022980"/>
    </source>
</evidence>
<evidence type="ECO:0000313" key="6">
    <source>
        <dbReference type="Proteomes" id="UP000187455"/>
    </source>
</evidence>
<dbReference type="GO" id="GO:0006412">
    <property type="term" value="P:translation"/>
    <property type="evidence" value="ECO:0007669"/>
    <property type="project" value="InterPro"/>
</dbReference>
<keyword evidence="6" id="KW-1185">Reference proteome</keyword>